<dbReference type="KEGG" id="bon:A361_19260"/>
<dbReference type="EMBL" id="CP015506">
    <property type="protein sequence ID" value="AND40153.1"/>
    <property type="molecule type" value="Genomic_DNA"/>
</dbReference>
<dbReference type="EMBL" id="CP015506">
    <property type="protein sequence ID" value="AND38649.1"/>
    <property type="molecule type" value="Genomic_DNA"/>
</dbReference>
<dbReference type="KEGG" id="bon:A361_12760"/>
<dbReference type="GO" id="GO:0004803">
    <property type="term" value="F:transposase activity"/>
    <property type="evidence" value="ECO:0007669"/>
    <property type="project" value="InterPro"/>
</dbReference>
<evidence type="ECO:0000313" key="4">
    <source>
        <dbReference type="EMBL" id="AND39977.1"/>
    </source>
</evidence>
<dbReference type="GO" id="GO:0003677">
    <property type="term" value="F:DNA binding"/>
    <property type="evidence" value="ECO:0007669"/>
    <property type="project" value="InterPro"/>
</dbReference>
<dbReference type="EMBL" id="CP015506">
    <property type="protein sequence ID" value="AND42043.1"/>
    <property type="molecule type" value="Genomic_DNA"/>
</dbReference>
<evidence type="ECO:0000313" key="5">
    <source>
        <dbReference type="EMBL" id="AND40153.1"/>
    </source>
</evidence>
<name>A0A160M602_9BACI</name>
<reference evidence="1 8" key="1">
    <citation type="submission" date="2016-04" db="EMBL/GenBank/DDBJ databases">
        <title>Complete genome sequence of Bacillus oceanisediminis strain 2691.</title>
        <authorList>
            <person name="Jeong H."/>
            <person name="Kim H.J."/>
            <person name="Lee D.-W."/>
        </authorList>
    </citation>
    <scope>NUCLEOTIDE SEQUENCE [LARGE SCALE GENOMIC DNA]</scope>
    <source>
        <strain evidence="1 8">2691</strain>
    </source>
</reference>
<dbReference type="EMBL" id="CP015506">
    <property type="protein sequence ID" value="AND38577.1"/>
    <property type="molecule type" value="Genomic_DNA"/>
</dbReference>
<dbReference type="EMBL" id="CP015506">
    <property type="protein sequence ID" value="AND37817.1"/>
    <property type="molecule type" value="Genomic_DNA"/>
</dbReference>
<dbReference type="eggNOG" id="COG2963">
    <property type="taxonomic scope" value="Bacteria"/>
</dbReference>
<proteinExistence type="predicted"/>
<sequence length="100" mass="12076">MAKKGQTFKTYTEGFKREVVRLKLEEKWSYKQLREHFGIKSDAQIANWVKKVRNGESFDDQRGHWNKKNFNNLEEENAYLKAQVEYLKKRNPNLHGKEWS</sequence>
<dbReference type="AlphaFoldDB" id="A0A160M602"/>
<evidence type="ECO:0000313" key="7">
    <source>
        <dbReference type="EMBL" id="AND42043.1"/>
    </source>
</evidence>
<accession>A0A160M602</accession>
<dbReference type="Proteomes" id="UP000077856">
    <property type="component" value="Chromosome"/>
</dbReference>
<evidence type="ECO:0000313" key="3">
    <source>
        <dbReference type="EMBL" id="AND38649.1"/>
    </source>
</evidence>
<dbReference type="SUPFAM" id="SSF46689">
    <property type="entry name" value="Homeodomain-like"/>
    <property type="match status" value="1"/>
</dbReference>
<evidence type="ECO:0000313" key="2">
    <source>
        <dbReference type="EMBL" id="AND38577.1"/>
    </source>
</evidence>
<dbReference type="STRING" id="1196031.A361_01110"/>
<dbReference type="InterPro" id="IPR002514">
    <property type="entry name" value="Transposase_8"/>
</dbReference>
<dbReference type="KEGG" id="bon:A361_23815"/>
<dbReference type="KEGG" id="bon:A361_05385"/>
<dbReference type="KEGG" id="bon:A361_01110"/>
<organism evidence="1 8">
    <name type="scientific">Cytobacillus oceanisediminis 2691</name>
    <dbReference type="NCBI Taxonomy" id="1196031"/>
    <lineage>
        <taxon>Bacteria</taxon>
        <taxon>Bacillati</taxon>
        <taxon>Bacillota</taxon>
        <taxon>Bacilli</taxon>
        <taxon>Bacillales</taxon>
        <taxon>Bacillaceae</taxon>
        <taxon>Cytobacillus</taxon>
    </lineage>
</organism>
<evidence type="ECO:0000313" key="6">
    <source>
        <dbReference type="EMBL" id="AND41202.1"/>
    </source>
</evidence>
<dbReference type="KEGG" id="bon:A361_05755"/>
<protein>
    <submittedName>
        <fullName evidence="1">Transposase</fullName>
    </submittedName>
</protein>
<dbReference type="GO" id="GO:0006313">
    <property type="term" value="P:DNA transposition"/>
    <property type="evidence" value="ECO:0007669"/>
    <property type="project" value="InterPro"/>
</dbReference>
<dbReference type="EMBL" id="CP015506">
    <property type="protein sequence ID" value="AND39977.1"/>
    <property type="molecule type" value="Genomic_DNA"/>
</dbReference>
<dbReference type="Pfam" id="PF01527">
    <property type="entry name" value="HTH_Tnp_1"/>
    <property type="match status" value="1"/>
</dbReference>
<dbReference type="KEGG" id="bon:A361_13680"/>
<dbReference type="EMBL" id="CP015506">
    <property type="protein sequence ID" value="AND41202.1"/>
    <property type="molecule type" value="Genomic_DNA"/>
</dbReference>
<dbReference type="InterPro" id="IPR009057">
    <property type="entry name" value="Homeodomain-like_sf"/>
</dbReference>
<evidence type="ECO:0000313" key="8">
    <source>
        <dbReference type="Proteomes" id="UP000077856"/>
    </source>
</evidence>
<evidence type="ECO:0000313" key="1">
    <source>
        <dbReference type="EMBL" id="AND37817.1"/>
    </source>
</evidence>
<gene>
    <name evidence="1" type="ORF">A361_01110</name>
    <name evidence="2" type="ORF">A361_05385</name>
    <name evidence="3" type="ORF">A361_05755</name>
    <name evidence="4" type="ORF">A361_12760</name>
    <name evidence="5" type="ORF">A361_13680</name>
    <name evidence="6" type="ORF">A361_19260</name>
    <name evidence="7" type="ORF">A361_23815</name>
</gene>